<feature type="non-terminal residue" evidence="1">
    <location>
        <position position="1"/>
    </location>
</feature>
<evidence type="ECO:0000313" key="2">
    <source>
        <dbReference type="Proteomes" id="UP000814140"/>
    </source>
</evidence>
<proteinExistence type="predicted"/>
<name>A0ACB8T8Y5_9AGAM</name>
<dbReference type="Proteomes" id="UP000814140">
    <property type="component" value="Unassembled WGS sequence"/>
</dbReference>
<evidence type="ECO:0000313" key="1">
    <source>
        <dbReference type="EMBL" id="KAI0064440.1"/>
    </source>
</evidence>
<organism evidence="1 2">
    <name type="scientific">Artomyces pyxidatus</name>
    <dbReference type="NCBI Taxonomy" id="48021"/>
    <lineage>
        <taxon>Eukaryota</taxon>
        <taxon>Fungi</taxon>
        <taxon>Dikarya</taxon>
        <taxon>Basidiomycota</taxon>
        <taxon>Agaricomycotina</taxon>
        <taxon>Agaricomycetes</taxon>
        <taxon>Russulales</taxon>
        <taxon>Auriscalpiaceae</taxon>
        <taxon>Artomyces</taxon>
    </lineage>
</organism>
<sequence>IGINVTSCNNVVLMEPWWNPYVEDQAIGRAHRLGQKRPVHVYKLVVKNTIEDQLIVTVSVSLAPILSCSAKTEV</sequence>
<keyword evidence="2" id="KW-1185">Reference proteome</keyword>
<protein>
    <submittedName>
        <fullName evidence="1">Uncharacterized protein</fullName>
    </submittedName>
</protein>
<reference evidence="1" key="1">
    <citation type="submission" date="2021-03" db="EMBL/GenBank/DDBJ databases">
        <authorList>
            <consortium name="DOE Joint Genome Institute"/>
            <person name="Ahrendt S."/>
            <person name="Looney B.P."/>
            <person name="Miyauchi S."/>
            <person name="Morin E."/>
            <person name="Drula E."/>
            <person name="Courty P.E."/>
            <person name="Chicoki N."/>
            <person name="Fauchery L."/>
            <person name="Kohler A."/>
            <person name="Kuo A."/>
            <person name="Labutti K."/>
            <person name="Pangilinan J."/>
            <person name="Lipzen A."/>
            <person name="Riley R."/>
            <person name="Andreopoulos W."/>
            <person name="He G."/>
            <person name="Johnson J."/>
            <person name="Barry K.W."/>
            <person name="Grigoriev I.V."/>
            <person name="Nagy L."/>
            <person name="Hibbett D."/>
            <person name="Henrissat B."/>
            <person name="Matheny P.B."/>
            <person name="Labbe J."/>
            <person name="Martin F."/>
        </authorList>
    </citation>
    <scope>NUCLEOTIDE SEQUENCE</scope>
    <source>
        <strain evidence="1">HHB10654</strain>
    </source>
</reference>
<comment type="caution">
    <text evidence="1">The sequence shown here is derived from an EMBL/GenBank/DDBJ whole genome shotgun (WGS) entry which is preliminary data.</text>
</comment>
<gene>
    <name evidence="1" type="ORF">BV25DRAFT_1800242</name>
</gene>
<dbReference type="EMBL" id="MU277198">
    <property type="protein sequence ID" value="KAI0064440.1"/>
    <property type="molecule type" value="Genomic_DNA"/>
</dbReference>
<reference evidence="1" key="2">
    <citation type="journal article" date="2022" name="New Phytol.">
        <title>Evolutionary transition to the ectomycorrhizal habit in the genomes of a hyperdiverse lineage of mushroom-forming fungi.</title>
        <authorList>
            <person name="Looney B."/>
            <person name="Miyauchi S."/>
            <person name="Morin E."/>
            <person name="Drula E."/>
            <person name="Courty P.E."/>
            <person name="Kohler A."/>
            <person name="Kuo A."/>
            <person name="LaButti K."/>
            <person name="Pangilinan J."/>
            <person name="Lipzen A."/>
            <person name="Riley R."/>
            <person name="Andreopoulos W."/>
            <person name="He G."/>
            <person name="Johnson J."/>
            <person name="Nolan M."/>
            <person name="Tritt A."/>
            <person name="Barry K.W."/>
            <person name="Grigoriev I.V."/>
            <person name="Nagy L.G."/>
            <person name="Hibbett D."/>
            <person name="Henrissat B."/>
            <person name="Matheny P.B."/>
            <person name="Labbe J."/>
            <person name="Martin F.M."/>
        </authorList>
    </citation>
    <scope>NUCLEOTIDE SEQUENCE</scope>
    <source>
        <strain evidence="1">HHB10654</strain>
    </source>
</reference>
<accession>A0ACB8T8Y5</accession>